<accession>A0AAD9IW43</accession>
<feature type="compositionally biased region" description="Polar residues" evidence="6">
    <location>
        <begin position="153"/>
        <end position="174"/>
    </location>
</feature>
<gene>
    <name evidence="8" type="ORF">LSH36_1059g01048</name>
</gene>
<evidence type="ECO:0000256" key="3">
    <source>
        <dbReference type="ARBA" id="ARBA00022771"/>
    </source>
</evidence>
<evidence type="ECO:0000256" key="2">
    <source>
        <dbReference type="ARBA" id="ARBA00022723"/>
    </source>
</evidence>
<evidence type="ECO:0000256" key="4">
    <source>
        <dbReference type="ARBA" id="ARBA00022833"/>
    </source>
</evidence>
<dbReference type="Proteomes" id="UP001208570">
    <property type="component" value="Unassembled WGS sequence"/>
</dbReference>
<feature type="region of interest" description="Disordered" evidence="6">
    <location>
        <begin position="153"/>
        <end position="238"/>
    </location>
</feature>
<evidence type="ECO:0000256" key="5">
    <source>
        <dbReference type="PROSITE-ProRule" id="PRU00288"/>
    </source>
</evidence>
<name>A0AAD9IW43_9ANNE</name>
<dbReference type="FunFam" id="1.10.220.150:FF:000004">
    <property type="entry name" value="Putative ADP-ribosylation factor GTPase-activating protein 2"/>
    <property type="match status" value="1"/>
</dbReference>
<dbReference type="PANTHER" id="PTHR45686:SF4">
    <property type="entry name" value="ADP-RIBOSYLATION FACTOR GTPASE ACTIVATING PROTEIN 3, ISOFORM H"/>
    <property type="match status" value="1"/>
</dbReference>
<organism evidence="8 9">
    <name type="scientific">Paralvinella palmiformis</name>
    <dbReference type="NCBI Taxonomy" id="53620"/>
    <lineage>
        <taxon>Eukaryota</taxon>
        <taxon>Metazoa</taxon>
        <taxon>Spiralia</taxon>
        <taxon>Lophotrochozoa</taxon>
        <taxon>Annelida</taxon>
        <taxon>Polychaeta</taxon>
        <taxon>Sedentaria</taxon>
        <taxon>Canalipalpata</taxon>
        <taxon>Terebellida</taxon>
        <taxon>Terebelliformia</taxon>
        <taxon>Alvinellidae</taxon>
        <taxon>Paralvinella</taxon>
    </lineage>
</organism>
<dbReference type="GO" id="GO:0000139">
    <property type="term" value="C:Golgi membrane"/>
    <property type="evidence" value="ECO:0007669"/>
    <property type="project" value="GOC"/>
</dbReference>
<comment type="caution">
    <text evidence="8">The sequence shown here is derived from an EMBL/GenBank/DDBJ whole genome shotgun (WGS) entry which is preliminary data.</text>
</comment>
<dbReference type="GO" id="GO:0008270">
    <property type="term" value="F:zinc ion binding"/>
    <property type="evidence" value="ECO:0007669"/>
    <property type="project" value="UniProtKB-KW"/>
</dbReference>
<dbReference type="EMBL" id="JAODUP010001059">
    <property type="protein sequence ID" value="KAK2141663.1"/>
    <property type="molecule type" value="Genomic_DNA"/>
</dbReference>
<dbReference type="GO" id="GO:0048205">
    <property type="term" value="P:COPI coating of Golgi vesicle"/>
    <property type="evidence" value="ECO:0007669"/>
    <property type="project" value="TreeGrafter"/>
</dbReference>
<evidence type="ECO:0000256" key="1">
    <source>
        <dbReference type="ARBA" id="ARBA00022468"/>
    </source>
</evidence>
<keyword evidence="1" id="KW-0343">GTPase activation</keyword>
<keyword evidence="4" id="KW-0862">Zinc</keyword>
<dbReference type="InterPro" id="IPR037278">
    <property type="entry name" value="ARFGAP/RecO"/>
</dbReference>
<feature type="region of interest" description="Disordered" evidence="6">
    <location>
        <begin position="477"/>
        <end position="507"/>
    </location>
</feature>
<dbReference type="Gene3D" id="1.10.220.150">
    <property type="entry name" value="Arf GTPase activating protein"/>
    <property type="match status" value="1"/>
</dbReference>
<dbReference type="InterPro" id="IPR001164">
    <property type="entry name" value="ArfGAP_dom"/>
</dbReference>
<feature type="compositionally biased region" description="Polar residues" evidence="6">
    <location>
        <begin position="477"/>
        <end position="487"/>
    </location>
</feature>
<reference evidence="8" key="1">
    <citation type="journal article" date="2023" name="Mol. Biol. Evol.">
        <title>Third-Generation Sequencing Reveals the Adaptive Role of the Epigenome in Three Deep-Sea Polychaetes.</title>
        <authorList>
            <person name="Perez M."/>
            <person name="Aroh O."/>
            <person name="Sun Y."/>
            <person name="Lan Y."/>
            <person name="Juniper S.K."/>
            <person name="Young C.R."/>
            <person name="Angers B."/>
            <person name="Qian P.Y."/>
        </authorList>
    </citation>
    <scope>NUCLEOTIDE SEQUENCE</scope>
    <source>
        <strain evidence="8">P08H-3</strain>
    </source>
</reference>
<keyword evidence="2" id="KW-0479">Metal-binding</keyword>
<evidence type="ECO:0000259" key="7">
    <source>
        <dbReference type="PROSITE" id="PS50115"/>
    </source>
</evidence>
<dbReference type="SMART" id="SM00105">
    <property type="entry name" value="ArfGap"/>
    <property type="match status" value="1"/>
</dbReference>
<dbReference type="PANTHER" id="PTHR45686">
    <property type="entry name" value="ADP-RIBOSYLATION FACTOR GTPASE ACTIVATING PROTEIN 3, ISOFORM H-RELATED"/>
    <property type="match status" value="1"/>
</dbReference>
<evidence type="ECO:0000256" key="6">
    <source>
        <dbReference type="SAM" id="MobiDB-lite"/>
    </source>
</evidence>
<dbReference type="CDD" id="cd08831">
    <property type="entry name" value="ArfGap_ArfGap2_3_like"/>
    <property type="match status" value="1"/>
</dbReference>
<protein>
    <recommendedName>
        <fullName evidence="7">Arf-GAP domain-containing protein</fullName>
    </recommendedName>
</protein>
<keyword evidence="9" id="KW-1185">Reference proteome</keyword>
<sequence length="589" mass="65576">MPASETFTSRVLKRQCFDCSASNPTWASVTYGVFLCIDCSAVHRSLGVHVTFIRSTQLDTNWTWTQLRAMQVGGNAAALAFFHQHGCTTTDAQQKYHSRAAKMYREKLHAMALKAMKQYGNKVHISSSQNAGSSMPSPRSKEVDFFKNTEQMMTQPSTGNRETNGSMARPSVNTEPVPISNGTAKRKDEEPTEGPNVEAALSMSPTQAQQLAEPRKSTIGSRKPAASKKGLGTRKGGLGAQKVKTNFDEIENAALQRDKHREQLSEMAVSQEKQLKEDESKKLANMRLAYKDMGLEEKRRDDKMKNFDPRKKEQAERLGMAFGSVREVSHSTLTEMKVIEQETPTVKTSKNTLDSLSSRGRDFDDDFEIINSFSGSSKYGDNPFGLKSEDKYSKWTKDSNLWESSDKSADKYESRQSNMVEEIGGYHSNDYDRGRSRKNFDVAEGSKAQDKFGNAKAISSDAFFGKYDPDMETKQKLSTYQGRSGISSDDLFGSDRSSSKPNNDYYGTGPDLAEIKEGVRQGVTKVAGKLSSLANGMINSIQFQTLLIPKIKLDVVIIDAYRQCHKKFSGQSPVGNDVFSWIPELFLPT</sequence>
<feature type="domain" description="Arf-GAP" evidence="7">
    <location>
        <begin position="1"/>
        <end position="117"/>
    </location>
</feature>
<dbReference type="PROSITE" id="PS50115">
    <property type="entry name" value="ARFGAP"/>
    <property type="match status" value="1"/>
</dbReference>
<dbReference type="Pfam" id="PF01412">
    <property type="entry name" value="ArfGap"/>
    <property type="match status" value="1"/>
</dbReference>
<dbReference type="SUPFAM" id="SSF57863">
    <property type="entry name" value="ArfGap/RecO-like zinc finger"/>
    <property type="match status" value="1"/>
</dbReference>
<proteinExistence type="predicted"/>
<dbReference type="PRINTS" id="PR00405">
    <property type="entry name" value="REVINTRACTNG"/>
</dbReference>
<evidence type="ECO:0000313" key="8">
    <source>
        <dbReference type="EMBL" id="KAK2141663.1"/>
    </source>
</evidence>
<dbReference type="AlphaFoldDB" id="A0AAD9IW43"/>
<keyword evidence="3 5" id="KW-0863">Zinc-finger</keyword>
<evidence type="ECO:0000313" key="9">
    <source>
        <dbReference type="Proteomes" id="UP001208570"/>
    </source>
</evidence>
<dbReference type="InterPro" id="IPR038508">
    <property type="entry name" value="ArfGAP_dom_sf"/>
</dbReference>
<dbReference type="GO" id="GO:0005096">
    <property type="term" value="F:GTPase activator activity"/>
    <property type="evidence" value="ECO:0007669"/>
    <property type="project" value="UniProtKB-KW"/>
</dbReference>